<keyword evidence="4" id="KW-1185">Reference proteome</keyword>
<feature type="domain" description="NYN" evidence="2">
    <location>
        <begin position="2"/>
        <end position="136"/>
    </location>
</feature>
<protein>
    <recommendedName>
        <fullName evidence="2">NYN domain-containing protein</fullName>
    </recommendedName>
</protein>
<dbReference type="RefSeq" id="WP_186818401.1">
    <property type="nucleotide sequence ID" value="NZ_BJXA01000014.1"/>
</dbReference>
<feature type="compositionally biased region" description="Low complexity" evidence="1">
    <location>
        <begin position="167"/>
        <end position="178"/>
    </location>
</feature>
<evidence type="ECO:0000256" key="1">
    <source>
        <dbReference type="SAM" id="MobiDB-lite"/>
    </source>
</evidence>
<accession>A0A511MC96</accession>
<comment type="caution">
    <text evidence="3">The sequence shown here is derived from an EMBL/GenBank/DDBJ whole genome shotgun (WGS) entry which is preliminary data.</text>
</comment>
<dbReference type="Gene3D" id="3.40.50.1010">
    <property type="entry name" value="5'-nuclease"/>
    <property type="match status" value="1"/>
</dbReference>
<dbReference type="PANTHER" id="PTHR35811:SF1">
    <property type="entry name" value="HTH OST-TYPE DOMAIN-CONTAINING PROTEIN"/>
    <property type="match status" value="1"/>
</dbReference>
<sequence length="262" mass="28032">MAVLIDADNVAPGKIGAVLTAVAAEHGGVGIRRAYGDWDRPHLSGWRPAVLAHSIRRIDAIAFSPRKQCTDHAMVADAIHLALMTDLSVIVLVTSDGDFTDLAMRLREYGLRVEGFGKQNTPAPFVRACDRFTVLDDLTGHPRPEPAAAPGQPAPDTTKKATKNGRAKAPAKSSTASTGLAPEVADSLRAMVDKIADKEGLANLATACHRLNQQRDLKAKLNGHLSGKTGRFLKRCGLFDVIERPGKNGTPTTYLRSKSRSA</sequence>
<dbReference type="InterPro" id="IPR021139">
    <property type="entry name" value="NYN"/>
</dbReference>
<dbReference type="PANTHER" id="PTHR35811">
    <property type="entry name" value="SLR1870 PROTEIN"/>
    <property type="match status" value="1"/>
</dbReference>
<reference evidence="3 4" key="1">
    <citation type="submission" date="2019-07" db="EMBL/GenBank/DDBJ databases">
        <title>Whole genome shotgun sequence of Nocardia ninae NBRC 108245.</title>
        <authorList>
            <person name="Hosoyama A."/>
            <person name="Uohara A."/>
            <person name="Ohji S."/>
            <person name="Ichikawa N."/>
        </authorList>
    </citation>
    <scope>NUCLEOTIDE SEQUENCE [LARGE SCALE GENOMIC DNA]</scope>
    <source>
        <strain evidence="3 4">NBRC 108245</strain>
    </source>
</reference>
<gene>
    <name evidence="3" type="ORF">NN4_27690</name>
</gene>
<evidence type="ECO:0000313" key="3">
    <source>
        <dbReference type="EMBL" id="GEM38250.1"/>
    </source>
</evidence>
<evidence type="ECO:0000313" key="4">
    <source>
        <dbReference type="Proteomes" id="UP000321424"/>
    </source>
</evidence>
<dbReference type="Pfam" id="PF01936">
    <property type="entry name" value="NYN"/>
    <property type="match status" value="1"/>
</dbReference>
<dbReference type="Proteomes" id="UP000321424">
    <property type="component" value="Unassembled WGS sequence"/>
</dbReference>
<evidence type="ECO:0000259" key="2">
    <source>
        <dbReference type="Pfam" id="PF01936"/>
    </source>
</evidence>
<organism evidence="3 4">
    <name type="scientific">Nocardia ninae NBRC 108245</name>
    <dbReference type="NCBI Taxonomy" id="1210091"/>
    <lineage>
        <taxon>Bacteria</taxon>
        <taxon>Bacillati</taxon>
        <taxon>Actinomycetota</taxon>
        <taxon>Actinomycetes</taxon>
        <taxon>Mycobacteriales</taxon>
        <taxon>Nocardiaceae</taxon>
        <taxon>Nocardia</taxon>
    </lineage>
</organism>
<dbReference type="AlphaFoldDB" id="A0A511MC96"/>
<dbReference type="CDD" id="cd11297">
    <property type="entry name" value="PIN_LabA-like_N_1"/>
    <property type="match status" value="1"/>
</dbReference>
<dbReference type="EMBL" id="BJXA01000014">
    <property type="protein sequence ID" value="GEM38250.1"/>
    <property type="molecule type" value="Genomic_DNA"/>
</dbReference>
<feature type="compositionally biased region" description="Low complexity" evidence="1">
    <location>
        <begin position="146"/>
        <end position="155"/>
    </location>
</feature>
<dbReference type="GO" id="GO:0004540">
    <property type="term" value="F:RNA nuclease activity"/>
    <property type="evidence" value="ECO:0007669"/>
    <property type="project" value="InterPro"/>
</dbReference>
<feature type="region of interest" description="Disordered" evidence="1">
    <location>
        <begin position="137"/>
        <end position="180"/>
    </location>
</feature>
<name>A0A511MC96_9NOCA</name>
<proteinExistence type="predicted"/>